<dbReference type="GO" id="GO:0046872">
    <property type="term" value="F:metal ion binding"/>
    <property type="evidence" value="ECO:0007669"/>
    <property type="project" value="UniProtKB-KW"/>
</dbReference>
<evidence type="ECO:0000256" key="5">
    <source>
        <dbReference type="ARBA" id="ARBA00022842"/>
    </source>
</evidence>
<keyword evidence="4" id="KW-0479">Metal-binding</keyword>
<evidence type="ECO:0000256" key="7">
    <source>
        <dbReference type="RuleBase" id="RU004466"/>
    </source>
</evidence>
<keyword evidence="5" id="KW-0460">Magnesium</keyword>
<dbReference type="InterPro" id="IPR000092">
    <property type="entry name" value="Polyprenyl_synt"/>
</dbReference>
<keyword evidence="6" id="KW-0414">Isoprene biosynthesis</keyword>
<reference evidence="8" key="1">
    <citation type="submission" date="2020-10" db="EMBL/GenBank/DDBJ databases">
        <authorList>
            <person name="Gilroy R."/>
        </authorList>
    </citation>
    <scope>NUCLEOTIDE SEQUENCE</scope>
    <source>
        <strain evidence="8">17073</strain>
    </source>
</reference>
<dbReference type="PANTHER" id="PTHR43281">
    <property type="entry name" value="FARNESYL DIPHOSPHATE SYNTHASE"/>
    <property type="match status" value="1"/>
</dbReference>
<comment type="cofactor">
    <cofactor evidence="1">
        <name>Mg(2+)</name>
        <dbReference type="ChEBI" id="CHEBI:18420"/>
    </cofactor>
</comment>
<dbReference type="Pfam" id="PF00348">
    <property type="entry name" value="polyprenyl_synt"/>
    <property type="match status" value="1"/>
</dbReference>
<dbReference type="Gene3D" id="1.10.600.10">
    <property type="entry name" value="Farnesyl Diphosphate Synthase"/>
    <property type="match status" value="1"/>
</dbReference>
<evidence type="ECO:0000313" key="8">
    <source>
        <dbReference type="EMBL" id="HIU38395.1"/>
    </source>
</evidence>
<dbReference type="PROSITE" id="PS00723">
    <property type="entry name" value="POLYPRENYL_SYNTHASE_1"/>
    <property type="match status" value="1"/>
</dbReference>
<keyword evidence="3 7" id="KW-0808">Transferase</keyword>
<dbReference type="PANTHER" id="PTHR43281:SF1">
    <property type="entry name" value="FARNESYL DIPHOSPHATE SYNTHASE"/>
    <property type="match status" value="1"/>
</dbReference>
<protein>
    <submittedName>
        <fullName evidence="8">Polyprenyl synthetase family protein</fullName>
    </submittedName>
</protein>
<dbReference type="Proteomes" id="UP000824076">
    <property type="component" value="Unassembled WGS sequence"/>
</dbReference>
<reference evidence="8" key="2">
    <citation type="journal article" date="2021" name="PeerJ">
        <title>Extensive microbial diversity within the chicken gut microbiome revealed by metagenomics and culture.</title>
        <authorList>
            <person name="Gilroy R."/>
            <person name="Ravi A."/>
            <person name="Getino M."/>
            <person name="Pursley I."/>
            <person name="Horton D.L."/>
            <person name="Alikhan N.F."/>
            <person name="Baker D."/>
            <person name="Gharbi K."/>
            <person name="Hall N."/>
            <person name="Watson M."/>
            <person name="Adriaenssens E.M."/>
            <person name="Foster-Nyarko E."/>
            <person name="Jarju S."/>
            <person name="Secka A."/>
            <person name="Antonio M."/>
            <person name="Oren A."/>
            <person name="Chaudhuri R.R."/>
            <person name="La Ragione R."/>
            <person name="Hildebrand F."/>
            <person name="Pallen M.J."/>
        </authorList>
    </citation>
    <scope>NUCLEOTIDE SEQUENCE</scope>
    <source>
        <strain evidence="8">17073</strain>
    </source>
</reference>
<evidence type="ECO:0000256" key="4">
    <source>
        <dbReference type="ARBA" id="ARBA00022723"/>
    </source>
</evidence>
<comment type="similarity">
    <text evidence="2 7">Belongs to the FPP/GGPP synthase family.</text>
</comment>
<comment type="caution">
    <text evidence="8">The sequence shown here is derived from an EMBL/GenBank/DDBJ whole genome shotgun (WGS) entry which is preliminary data.</text>
</comment>
<dbReference type="CDD" id="cd00685">
    <property type="entry name" value="Trans_IPPS_HT"/>
    <property type="match status" value="1"/>
</dbReference>
<dbReference type="InterPro" id="IPR008949">
    <property type="entry name" value="Isoprenoid_synthase_dom_sf"/>
</dbReference>
<gene>
    <name evidence="8" type="ORF">IAD18_01865</name>
</gene>
<dbReference type="GO" id="GO:0008299">
    <property type="term" value="P:isoprenoid biosynthetic process"/>
    <property type="evidence" value="ECO:0007669"/>
    <property type="project" value="UniProtKB-KW"/>
</dbReference>
<evidence type="ECO:0000256" key="1">
    <source>
        <dbReference type="ARBA" id="ARBA00001946"/>
    </source>
</evidence>
<proteinExistence type="inferred from homology"/>
<evidence type="ECO:0000256" key="3">
    <source>
        <dbReference type="ARBA" id="ARBA00022679"/>
    </source>
</evidence>
<evidence type="ECO:0000256" key="6">
    <source>
        <dbReference type="ARBA" id="ARBA00023229"/>
    </source>
</evidence>
<sequence>MRKLEEYLRIAEDAVSGVVYPARPSGLYEPIAYGLSHGGKRLRPVLLLASCDAVGGDCMAALRQAVAIEMFHNFTLLHDDVMDNADLRRGVPTVCRKWDDNTAILSGDTMLTMATCMAAEGVSPEKAVGVLRVFSETAIGVYEGQQYDMEFEHRTDVGLDEYIEMIRLKTSVLLSGACRIGAMMGDASERVSNALAEYAVNIGLAFQLQDDWLDVYGDPKVFGKSIGGDILNAKKTYLLIKAMELSNEAEKAELAKWLENAACDPSEKIAAVTAIYDRLRVGDMCRNQAEVYAEKSYDALRSASLGKDAEAFFESFGAMLLKRVK</sequence>
<accession>A0A9D1LG73</accession>
<evidence type="ECO:0000256" key="2">
    <source>
        <dbReference type="ARBA" id="ARBA00006706"/>
    </source>
</evidence>
<dbReference type="SFLD" id="SFLDS00005">
    <property type="entry name" value="Isoprenoid_Synthase_Type_I"/>
    <property type="match status" value="1"/>
</dbReference>
<organism evidence="8 9">
    <name type="scientific">Candidatus Limisoma intestinavium</name>
    <dbReference type="NCBI Taxonomy" id="2840856"/>
    <lineage>
        <taxon>Bacteria</taxon>
        <taxon>Pseudomonadati</taxon>
        <taxon>Bacteroidota</taxon>
        <taxon>Bacteroidia</taxon>
        <taxon>Bacteroidales</taxon>
        <taxon>Candidatus Limisoma</taxon>
    </lineage>
</organism>
<dbReference type="AlphaFoldDB" id="A0A9D1LG73"/>
<dbReference type="InterPro" id="IPR033749">
    <property type="entry name" value="Polyprenyl_synt_CS"/>
</dbReference>
<dbReference type="EMBL" id="DVMS01000048">
    <property type="protein sequence ID" value="HIU38395.1"/>
    <property type="molecule type" value="Genomic_DNA"/>
</dbReference>
<dbReference type="SFLD" id="SFLDG01017">
    <property type="entry name" value="Polyprenyl_Transferase_Like"/>
    <property type="match status" value="1"/>
</dbReference>
<evidence type="ECO:0000313" key="9">
    <source>
        <dbReference type="Proteomes" id="UP000824076"/>
    </source>
</evidence>
<dbReference type="GO" id="GO:0004659">
    <property type="term" value="F:prenyltransferase activity"/>
    <property type="evidence" value="ECO:0007669"/>
    <property type="project" value="InterPro"/>
</dbReference>
<name>A0A9D1LG73_9BACT</name>
<dbReference type="SUPFAM" id="SSF48576">
    <property type="entry name" value="Terpenoid synthases"/>
    <property type="match status" value="1"/>
</dbReference>